<dbReference type="AlphaFoldDB" id="A0A073IVH4"/>
<dbReference type="GeneID" id="68872492"/>
<dbReference type="Pfam" id="PF06114">
    <property type="entry name" value="Peptidase_M78"/>
    <property type="match status" value="1"/>
</dbReference>
<dbReference type="OrthoDB" id="9794834at2"/>
<dbReference type="InterPro" id="IPR010359">
    <property type="entry name" value="IrrE_HExxH"/>
</dbReference>
<evidence type="ECO:0000259" key="1">
    <source>
        <dbReference type="Pfam" id="PF06114"/>
    </source>
</evidence>
<sequence>MKEANRLTRLWQDHGPNTYPLDISKLIDGALQNSDFGGELKTKIGSYDSFEGCLVRTKNTDKWTILLNSEIENKRRQRFTYAHELGHFMCHRGLRDRFEDSDDTLNDFRDKIETEANVFASWLLMPANLLRDEFSGIGWNTDSLCEIGNRFECSLQASALRFVGLSSKPVAFIVSRDGMVVWGSKSKSAPYISAFCFGDELPKASHALTAHLNGESCTLPQDSGFAWNEFRSANESQYFDYSGRGYQYTCIEFVG</sequence>
<name>A0A073IVH4_9RHOB</name>
<gene>
    <name evidence="2" type="ORF">SUH3_13125</name>
</gene>
<dbReference type="PANTHER" id="PTHR43236">
    <property type="entry name" value="ANTITOXIN HIGA1"/>
    <property type="match status" value="1"/>
</dbReference>
<dbReference type="EMBL" id="JAMD01000028">
    <property type="protein sequence ID" value="KEJ93779.1"/>
    <property type="molecule type" value="Genomic_DNA"/>
</dbReference>
<dbReference type="Gene3D" id="1.10.10.2910">
    <property type="match status" value="1"/>
</dbReference>
<comment type="caution">
    <text evidence="2">The sequence shown here is derived from an EMBL/GenBank/DDBJ whole genome shotgun (WGS) entry which is preliminary data.</text>
</comment>
<feature type="domain" description="IrrE N-terminal-like" evidence="1">
    <location>
        <begin position="56"/>
        <end position="161"/>
    </location>
</feature>
<organism evidence="2 3">
    <name type="scientific">Pseudosulfitobacter pseudonitzschiae</name>
    <dbReference type="NCBI Taxonomy" id="1402135"/>
    <lineage>
        <taxon>Bacteria</taxon>
        <taxon>Pseudomonadati</taxon>
        <taxon>Pseudomonadota</taxon>
        <taxon>Alphaproteobacteria</taxon>
        <taxon>Rhodobacterales</taxon>
        <taxon>Roseobacteraceae</taxon>
        <taxon>Pseudosulfitobacter</taxon>
    </lineage>
</organism>
<keyword evidence="3" id="KW-1185">Reference proteome</keyword>
<evidence type="ECO:0000313" key="2">
    <source>
        <dbReference type="EMBL" id="KEJ93779.1"/>
    </source>
</evidence>
<dbReference type="PANTHER" id="PTHR43236:SF2">
    <property type="entry name" value="BLL0069 PROTEIN"/>
    <property type="match status" value="1"/>
</dbReference>
<dbReference type="Proteomes" id="UP000027746">
    <property type="component" value="Unassembled WGS sequence"/>
</dbReference>
<dbReference type="RefSeq" id="WP_073194614.1">
    <property type="nucleotide sequence ID" value="NZ_CP054605.1"/>
</dbReference>
<protein>
    <recommendedName>
        <fullName evidence="1">IrrE N-terminal-like domain-containing protein</fullName>
    </recommendedName>
</protein>
<proteinExistence type="predicted"/>
<reference evidence="2 3" key="1">
    <citation type="submission" date="2014-01" db="EMBL/GenBank/DDBJ databases">
        <title>Sulfitobacter sp. H3 (MCCC 1A00686) Genome Sequencing.</title>
        <authorList>
            <person name="Lai Q."/>
            <person name="Hong Z."/>
        </authorList>
    </citation>
    <scope>NUCLEOTIDE SEQUENCE [LARGE SCALE GENOMIC DNA]</scope>
    <source>
        <strain evidence="2 3">H3</strain>
    </source>
</reference>
<evidence type="ECO:0000313" key="3">
    <source>
        <dbReference type="Proteomes" id="UP000027746"/>
    </source>
</evidence>
<dbReference type="InterPro" id="IPR052345">
    <property type="entry name" value="Rad_response_metalloprotease"/>
</dbReference>
<accession>A0A073IVH4</accession>